<reference evidence="10 11" key="1">
    <citation type="submission" date="2016-02" db="EMBL/GenBank/DDBJ databases">
        <title>Complete Genome of H5569, the type strain of the newly described species Haematospirillium jordaniae.</title>
        <authorList>
            <person name="Nicholson A.C."/>
            <person name="Humrighouse B.W."/>
            <person name="Loparov V."/>
            <person name="McQuiston J.R."/>
        </authorList>
    </citation>
    <scope>NUCLEOTIDE SEQUENCE [LARGE SCALE GENOMIC DNA]</scope>
    <source>
        <strain evidence="10 11">H5569</strain>
    </source>
</reference>
<evidence type="ECO:0000313" key="11">
    <source>
        <dbReference type="Proteomes" id="UP000076066"/>
    </source>
</evidence>
<dbReference type="GO" id="GO:0007165">
    <property type="term" value="P:signal transduction"/>
    <property type="evidence" value="ECO:0007669"/>
    <property type="project" value="UniProtKB-KW"/>
</dbReference>
<dbReference type="Pfam" id="PF00672">
    <property type="entry name" value="HAMP"/>
    <property type="match status" value="1"/>
</dbReference>
<feature type="domain" description="Methyl-accepting transducer" evidence="7">
    <location>
        <begin position="407"/>
        <end position="640"/>
    </location>
</feature>
<dbReference type="InterPro" id="IPR032255">
    <property type="entry name" value="HBM"/>
</dbReference>
<evidence type="ECO:0000256" key="3">
    <source>
        <dbReference type="ARBA" id="ARBA00023224"/>
    </source>
</evidence>
<dbReference type="KEGG" id="hjo:AY555_05275"/>
<comment type="similarity">
    <text evidence="4">Belongs to the methyl-accepting chemotaxis (MCP) protein family.</text>
</comment>
<feature type="domain" description="T-SNARE coiled-coil homology" evidence="8">
    <location>
        <begin position="559"/>
        <end position="621"/>
    </location>
</feature>
<keyword evidence="2" id="KW-1003">Cell membrane</keyword>
<dbReference type="SMART" id="SM00304">
    <property type="entry name" value="HAMP"/>
    <property type="match status" value="1"/>
</dbReference>
<evidence type="ECO:0000256" key="2">
    <source>
        <dbReference type="ARBA" id="ARBA00022519"/>
    </source>
</evidence>
<dbReference type="SUPFAM" id="SSF58104">
    <property type="entry name" value="Methyl-accepting chemotaxis protein (MCP) signaling domain"/>
    <property type="match status" value="1"/>
</dbReference>
<dbReference type="PROSITE" id="PS50885">
    <property type="entry name" value="HAMP"/>
    <property type="match status" value="1"/>
</dbReference>
<dbReference type="Pfam" id="PF00015">
    <property type="entry name" value="MCPsignal"/>
    <property type="match status" value="1"/>
</dbReference>
<dbReference type="CDD" id="cd06225">
    <property type="entry name" value="HAMP"/>
    <property type="match status" value="1"/>
</dbReference>
<keyword evidence="2" id="KW-0997">Cell inner membrane</keyword>
<dbReference type="PANTHER" id="PTHR32089">
    <property type="entry name" value="METHYL-ACCEPTING CHEMOTAXIS PROTEIN MCPB"/>
    <property type="match status" value="1"/>
</dbReference>
<dbReference type="GeneID" id="53316563"/>
<feature type="transmembrane region" description="Helical" evidence="6">
    <location>
        <begin position="12"/>
        <end position="33"/>
    </location>
</feature>
<dbReference type="SMART" id="SM00283">
    <property type="entry name" value="MA"/>
    <property type="match status" value="1"/>
</dbReference>
<evidence type="ECO:0000259" key="9">
    <source>
        <dbReference type="PROSITE" id="PS50885"/>
    </source>
</evidence>
<evidence type="ECO:0000259" key="8">
    <source>
        <dbReference type="PROSITE" id="PS50192"/>
    </source>
</evidence>
<evidence type="ECO:0000256" key="4">
    <source>
        <dbReference type="ARBA" id="ARBA00029447"/>
    </source>
</evidence>
<dbReference type="PROSITE" id="PS50111">
    <property type="entry name" value="CHEMOTAXIS_TRANSDUC_2"/>
    <property type="match status" value="1"/>
</dbReference>
<gene>
    <name evidence="10" type="ORF">AY555_05275</name>
</gene>
<protein>
    <recommendedName>
        <fullName evidence="12">Chemotaxis protein</fullName>
    </recommendedName>
</protein>
<dbReference type="InterPro" id="IPR003660">
    <property type="entry name" value="HAMP_dom"/>
</dbReference>
<keyword evidence="11" id="KW-1185">Reference proteome</keyword>
<organism evidence="10 11">
    <name type="scientific">Haematospirillum jordaniae</name>
    <dbReference type="NCBI Taxonomy" id="1549855"/>
    <lineage>
        <taxon>Bacteria</taxon>
        <taxon>Pseudomonadati</taxon>
        <taxon>Pseudomonadota</taxon>
        <taxon>Alphaproteobacteria</taxon>
        <taxon>Rhodospirillales</taxon>
        <taxon>Novispirillaceae</taxon>
        <taxon>Haematospirillum</taxon>
    </lineage>
</organism>
<evidence type="ECO:0000259" key="7">
    <source>
        <dbReference type="PROSITE" id="PS50111"/>
    </source>
</evidence>
<evidence type="ECO:0000256" key="1">
    <source>
        <dbReference type="ARBA" id="ARBA00004429"/>
    </source>
</evidence>
<comment type="subcellular location">
    <subcellularLocation>
        <location evidence="1">Cell inner membrane</location>
        <topology evidence="1">Multi-pass membrane protein</topology>
    </subcellularLocation>
</comment>
<dbReference type="Proteomes" id="UP000076066">
    <property type="component" value="Chromosome"/>
</dbReference>
<keyword evidence="6" id="KW-0472">Membrane</keyword>
<keyword evidence="6" id="KW-1133">Transmembrane helix</keyword>
<proteinExistence type="inferred from homology"/>
<evidence type="ECO:0008006" key="12">
    <source>
        <dbReference type="Google" id="ProtNLM"/>
    </source>
</evidence>
<dbReference type="Gene3D" id="6.10.340.10">
    <property type="match status" value="1"/>
</dbReference>
<evidence type="ECO:0000256" key="5">
    <source>
        <dbReference type="PROSITE-ProRule" id="PRU00284"/>
    </source>
</evidence>
<sequence>MPAVLKIHARLMVGFAVVLVLFVVVAAGSVWMFKDVGRHVTIISGASTKAVAAVALDRQIMAFDNLVTSYSRYPDEKGRAEILSQNSVLDQKVAELWIQAEKTPAAGAVDELAITLQAYRTVLTPALDLVLRRVTLIAGTLTPLSEQILQQARDVRTRAARRGDTTTVELAGRMAEHVLLARQAVDDYLLTRNVERFGTAWEQLFVIEEVMAAIPEARTAANKPYEQYQDSLNELSGVVSELLVLEEQLHTIGEAITSTTERIKELSLQEEKRIQEDTQASITNSLNGASVFVTGLTLASLVVGIGASFMIGRSIANPIQAMTRTMRLLAEGNKDIEIPGIDRHDEIGDMASAVQIFRDNAREVERLNQERAASAQQAEARRRASMLALADDLERNVATVVQTISDATGNMHMAAEEMTATARDATRQADVVRETTLETATNVEIVASSAEELSTSIREIGQQVARSTTIASQAVEQAQHANEQVVSLLDSTERIGEVVRLISAISEKTNLLALNATIEAARAGDMGKGFAVVANEVKTLANQTERATAEIGQQIRSVQGATRDAAKAIQAISDVIRRMSEIASAISAAIEEQGAATHEIARNTQQASHSTSTVRNTITAVTDATNSTGEAANRVLQDCTELVEHMRALSGTVTAFLSSVRSDNTGGA</sequence>
<feature type="transmembrane region" description="Helical" evidence="6">
    <location>
        <begin position="291"/>
        <end position="312"/>
    </location>
</feature>
<dbReference type="GO" id="GO:0005886">
    <property type="term" value="C:plasma membrane"/>
    <property type="evidence" value="ECO:0007669"/>
    <property type="project" value="UniProtKB-SubCell"/>
</dbReference>
<evidence type="ECO:0000256" key="6">
    <source>
        <dbReference type="SAM" id="Phobius"/>
    </source>
</evidence>
<name>A0A143DD96_9PROT</name>
<dbReference type="EMBL" id="CP014525">
    <property type="protein sequence ID" value="AMW34685.1"/>
    <property type="molecule type" value="Genomic_DNA"/>
</dbReference>
<evidence type="ECO:0000313" key="10">
    <source>
        <dbReference type="EMBL" id="AMW34685.1"/>
    </source>
</evidence>
<dbReference type="RefSeq" id="WP_066134349.1">
    <property type="nucleotide sequence ID" value="NZ_CP014525.1"/>
</dbReference>
<keyword evidence="3 5" id="KW-0807">Transducer</keyword>
<dbReference type="PANTHER" id="PTHR32089:SF112">
    <property type="entry name" value="LYSOZYME-LIKE PROTEIN-RELATED"/>
    <property type="match status" value="1"/>
</dbReference>
<accession>A0A143DD96</accession>
<dbReference type="InterPro" id="IPR004089">
    <property type="entry name" value="MCPsignal_dom"/>
</dbReference>
<dbReference type="PROSITE" id="PS50192">
    <property type="entry name" value="T_SNARE"/>
    <property type="match status" value="1"/>
</dbReference>
<dbReference type="STRING" id="1549855.AY555_05275"/>
<dbReference type="Gene3D" id="1.10.287.950">
    <property type="entry name" value="Methyl-accepting chemotaxis protein"/>
    <property type="match status" value="1"/>
</dbReference>
<dbReference type="OrthoDB" id="3378718at2"/>
<dbReference type="AlphaFoldDB" id="A0A143DD96"/>
<dbReference type="SMART" id="SM01358">
    <property type="entry name" value="HBM"/>
    <property type="match status" value="1"/>
</dbReference>
<dbReference type="InterPro" id="IPR000727">
    <property type="entry name" value="T_SNARE_dom"/>
</dbReference>
<feature type="domain" description="HAMP" evidence="9">
    <location>
        <begin position="313"/>
        <end position="366"/>
    </location>
</feature>
<keyword evidence="6" id="KW-0812">Transmembrane</keyword>